<dbReference type="InterPro" id="IPR029149">
    <property type="entry name" value="Creatin/AminoP/Spt16_N"/>
</dbReference>
<evidence type="ECO:0000256" key="2">
    <source>
        <dbReference type="ARBA" id="ARBA00001936"/>
    </source>
</evidence>
<dbReference type="PANTHER" id="PTHR43226">
    <property type="entry name" value="XAA-PRO AMINOPEPTIDASE 3"/>
    <property type="match status" value="1"/>
</dbReference>
<dbReference type="InterPro" id="IPR000994">
    <property type="entry name" value="Pept_M24"/>
</dbReference>
<evidence type="ECO:0000313" key="11">
    <source>
        <dbReference type="Proteomes" id="UP000184699"/>
    </source>
</evidence>
<evidence type="ECO:0000256" key="8">
    <source>
        <dbReference type="SAM" id="MobiDB-lite"/>
    </source>
</evidence>
<dbReference type="InterPro" id="IPR052433">
    <property type="entry name" value="X-Pro_dipept-like"/>
</dbReference>
<dbReference type="InterPro" id="IPR007865">
    <property type="entry name" value="Aminopep_P_N"/>
</dbReference>
<dbReference type="SUPFAM" id="SSF55920">
    <property type="entry name" value="Creatinase/aminopeptidase"/>
    <property type="match status" value="1"/>
</dbReference>
<dbReference type="RefSeq" id="WP_327077869.1">
    <property type="nucleotide sequence ID" value="NZ_FSRJ01000001.1"/>
</dbReference>
<evidence type="ECO:0000256" key="7">
    <source>
        <dbReference type="ARBA" id="ARBA00023211"/>
    </source>
</evidence>
<dbReference type="GO" id="GO:0005829">
    <property type="term" value="C:cytosol"/>
    <property type="evidence" value="ECO:0007669"/>
    <property type="project" value="TreeGrafter"/>
</dbReference>
<evidence type="ECO:0000256" key="1">
    <source>
        <dbReference type="ARBA" id="ARBA00001424"/>
    </source>
</evidence>
<comment type="catalytic activity">
    <reaction evidence="1">
        <text>Release of any N-terminal amino acid, including proline, that is linked to proline, even from a dipeptide or tripeptide.</text>
        <dbReference type="EC" id="3.4.11.9"/>
    </reaction>
</comment>
<dbReference type="AlphaFoldDB" id="A0A1N6DM19"/>
<dbReference type="Gene3D" id="3.40.350.10">
    <property type="entry name" value="Creatinase/prolidase N-terminal domain"/>
    <property type="match status" value="1"/>
</dbReference>
<dbReference type="Pfam" id="PF05195">
    <property type="entry name" value="AMP_N"/>
    <property type="match status" value="1"/>
</dbReference>
<keyword evidence="7" id="KW-0464">Manganese</keyword>
<feature type="domain" description="Aminopeptidase P N-terminal" evidence="9">
    <location>
        <begin position="66"/>
        <end position="198"/>
    </location>
</feature>
<evidence type="ECO:0000256" key="3">
    <source>
        <dbReference type="ARBA" id="ARBA00008766"/>
    </source>
</evidence>
<dbReference type="GO" id="GO:0070006">
    <property type="term" value="F:metalloaminopeptidase activity"/>
    <property type="evidence" value="ECO:0007669"/>
    <property type="project" value="InterPro"/>
</dbReference>
<evidence type="ECO:0000256" key="6">
    <source>
        <dbReference type="ARBA" id="ARBA00022801"/>
    </source>
</evidence>
<dbReference type="SUPFAM" id="SSF53092">
    <property type="entry name" value="Creatinase/prolidase N-terminal domain"/>
    <property type="match status" value="1"/>
</dbReference>
<dbReference type="SMART" id="SM01011">
    <property type="entry name" value="AMP_N"/>
    <property type="match status" value="1"/>
</dbReference>
<gene>
    <name evidence="10" type="ORF">SAMN05443544_0460</name>
</gene>
<feature type="region of interest" description="Disordered" evidence="8">
    <location>
        <begin position="1"/>
        <end position="50"/>
    </location>
</feature>
<dbReference type="Gene3D" id="3.90.230.10">
    <property type="entry name" value="Creatinase/methionine aminopeptidase superfamily"/>
    <property type="match status" value="1"/>
</dbReference>
<name>A0A1N6DM19_9MICO</name>
<accession>A0A1N6DM19</accession>
<proteinExistence type="inferred from homology"/>
<keyword evidence="10" id="KW-0645">Protease</keyword>
<sequence>MTEPTHAHPHAHQGDHGEGAASSMPAPAERDPRMPRLAQSPGFNASMRSGWGTPVRTPVIPTGAALAAHHHRARLAEALPGRTIAVAAGRAPVRANDTSFEFRADSDFLWLLGCGIEDAVLVIDSVPGGHDATLYLPAPFRPGDDGFHNDPLRGELWVGPMPGLAEYAEALDVRTRRIEELVLGDDTLVVGAPTPVGPAAAALAANPRSADLKRVLAELRMIKDEWELAELAAAVASTEQGFAAMARELSSAIEWGGERWLQGTFDRHARMVGNGPGYASIVGSGAHAPILHWVRADGAISPEELLLLDVGVERRSGYTADVTRTIPAGGTFTSAQRAVHDLVEASHRAGLAAVGPGRPWSDFHVASMEVIARGLHDWGMLPVSVDEALAPDGQQHRRYLVCGVGHHLGIDVHDCAGSSYAAYQGAVMQPGMALTVEPGLYFHAFDETVPPELRGLGVRIEDDLVVTETGHDVLSSGIPIDAAGLEAWLATARSGEPLPAAADAASGR</sequence>
<evidence type="ECO:0000256" key="4">
    <source>
        <dbReference type="ARBA" id="ARBA00012574"/>
    </source>
</evidence>
<evidence type="ECO:0000259" key="9">
    <source>
        <dbReference type="SMART" id="SM01011"/>
    </source>
</evidence>
<dbReference type="EC" id="3.4.11.9" evidence="4"/>
<dbReference type="EMBL" id="FSRJ01000001">
    <property type="protein sequence ID" value="SIN71871.1"/>
    <property type="molecule type" value="Genomic_DNA"/>
</dbReference>
<keyword evidence="6" id="KW-0378">Hydrolase</keyword>
<organism evidence="10 11">
    <name type="scientific">Agromyces cerinus subsp. cerinus</name>
    <dbReference type="NCBI Taxonomy" id="232089"/>
    <lineage>
        <taxon>Bacteria</taxon>
        <taxon>Bacillati</taxon>
        <taxon>Actinomycetota</taxon>
        <taxon>Actinomycetes</taxon>
        <taxon>Micrococcales</taxon>
        <taxon>Microbacteriaceae</taxon>
        <taxon>Agromyces</taxon>
    </lineage>
</organism>
<evidence type="ECO:0000313" key="10">
    <source>
        <dbReference type="EMBL" id="SIN71871.1"/>
    </source>
</evidence>
<dbReference type="Pfam" id="PF00557">
    <property type="entry name" value="Peptidase_M24"/>
    <property type="match status" value="1"/>
</dbReference>
<keyword evidence="5" id="KW-0479">Metal-binding</keyword>
<dbReference type="STRING" id="232089.SAMN05443544_0460"/>
<keyword evidence="10" id="KW-0031">Aminopeptidase</keyword>
<protein>
    <recommendedName>
        <fullName evidence="4">Xaa-Pro aminopeptidase</fullName>
        <ecNumber evidence="4">3.4.11.9</ecNumber>
    </recommendedName>
</protein>
<dbReference type="PANTHER" id="PTHR43226:SF4">
    <property type="entry name" value="XAA-PRO AMINOPEPTIDASE 3"/>
    <property type="match status" value="1"/>
</dbReference>
<reference evidence="11" key="1">
    <citation type="submission" date="2016-11" db="EMBL/GenBank/DDBJ databases">
        <authorList>
            <person name="Varghese N."/>
            <person name="Submissions S."/>
        </authorList>
    </citation>
    <scope>NUCLEOTIDE SEQUENCE [LARGE SCALE GENOMIC DNA]</scope>
    <source>
        <strain evidence="11">DSM 8595</strain>
    </source>
</reference>
<evidence type="ECO:0000256" key="5">
    <source>
        <dbReference type="ARBA" id="ARBA00022723"/>
    </source>
</evidence>
<comment type="similarity">
    <text evidence="3">Belongs to the peptidase M24B family.</text>
</comment>
<dbReference type="Proteomes" id="UP000184699">
    <property type="component" value="Unassembled WGS sequence"/>
</dbReference>
<dbReference type="GO" id="GO:0006508">
    <property type="term" value="P:proteolysis"/>
    <property type="evidence" value="ECO:0007669"/>
    <property type="project" value="TreeGrafter"/>
</dbReference>
<dbReference type="GO" id="GO:0030145">
    <property type="term" value="F:manganese ion binding"/>
    <property type="evidence" value="ECO:0007669"/>
    <property type="project" value="InterPro"/>
</dbReference>
<comment type="cofactor">
    <cofactor evidence="2">
        <name>Mn(2+)</name>
        <dbReference type="ChEBI" id="CHEBI:29035"/>
    </cofactor>
</comment>
<keyword evidence="11" id="KW-1185">Reference proteome</keyword>
<dbReference type="InterPro" id="IPR036005">
    <property type="entry name" value="Creatinase/aminopeptidase-like"/>
</dbReference>